<dbReference type="InterPro" id="IPR006059">
    <property type="entry name" value="SBP"/>
</dbReference>
<evidence type="ECO:0000256" key="5">
    <source>
        <dbReference type="SAM" id="SignalP"/>
    </source>
</evidence>
<feature type="chain" id="PRO_5045345340" evidence="5">
    <location>
        <begin position="22"/>
        <end position="414"/>
    </location>
</feature>
<protein>
    <submittedName>
        <fullName evidence="6">Multiple sugar transport system substrate-binding protein</fullName>
    </submittedName>
</protein>
<proteinExistence type="inferred from homology"/>
<keyword evidence="6" id="KW-0762">Sugar transport</keyword>
<comment type="caution">
    <text evidence="6">The sequence shown here is derived from an EMBL/GenBank/DDBJ whole genome shotgun (WGS) entry which is preliminary data.</text>
</comment>
<evidence type="ECO:0000256" key="2">
    <source>
        <dbReference type="ARBA" id="ARBA00022448"/>
    </source>
</evidence>
<accession>A0ABY1K0Z4</accession>
<keyword evidence="7" id="KW-1185">Reference proteome</keyword>
<dbReference type="EMBL" id="FTNK01000007">
    <property type="protein sequence ID" value="SIR10138.1"/>
    <property type="molecule type" value="Genomic_DNA"/>
</dbReference>
<evidence type="ECO:0000256" key="4">
    <source>
        <dbReference type="SAM" id="MobiDB-lite"/>
    </source>
</evidence>
<comment type="similarity">
    <text evidence="1">Belongs to the bacterial solute-binding protein 1 family.</text>
</comment>
<dbReference type="PANTHER" id="PTHR30061">
    <property type="entry name" value="MALTOSE-BINDING PERIPLASMIC PROTEIN"/>
    <property type="match status" value="1"/>
</dbReference>
<dbReference type="Gene3D" id="3.40.190.10">
    <property type="entry name" value="Periplasmic binding protein-like II"/>
    <property type="match status" value="1"/>
</dbReference>
<feature type="region of interest" description="Disordered" evidence="4">
    <location>
        <begin position="28"/>
        <end position="52"/>
    </location>
</feature>
<organism evidence="6 7">
    <name type="scientific">Paenibacillus macquariensis</name>
    <dbReference type="NCBI Taxonomy" id="948756"/>
    <lineage>
        <taxon>Bacteria</taxon>
        <taxon>Bacillati</taxon>
        <taxon>Bacillota</taxon>
        <taxon>Bacilli</taxon>
        <taxon>Bacillales</taxon>
        <taxon>Paenibacillaceae</taxon>
        <taxon>Paenibacillus</taxon>
    </lineage>
</organism>
<keyword evidence="3 5" id="KW-0732">Signal</keyword>
<feature type="compositionally biased region" description="Low complexity" evidence="4">
    <location>
        <begin position="28"/>
        <end position="40"/>
    </location>
</feature>
<dbReference type="Proteomes" id="UP000186666">
    <property type="component" value="Unassembled WGS sequence"/>
</dbReference>
<evidence type="ECO:0000256" key="3">
    <source>
        <dbReference type="ARBA" id="ARBA00022729"/>
    </source>
</evidence>
<keyword evidence="2" id="KW-0813">Transport</keyword>
<sequence>MKRKNYWLLFAILLLSLTSLSPSLDFTQRNSKNNKNNTSSPESLDLQNKESSDQPITISVQLSIDDFNKLEIMNKRFVKETGIQAELTNMPEGNAYDEVSKSLAIRESPDVLLMESEWVKTFAAKGYLLPVESYRKSTPGSNVLRSLLDLVEWNGYQWATPFDMNPYVLVWQSELLNNKGIRVSPSTNEQWIKLLNIQMERKGKLLLGIESDQPYALAALIGRMSGDILQPEDHQLTWIEQALPYMYLVNTNNKQQALQSFMDGDMLMYLAPYSETVTWNDGLGVDFPEHFYGKSPSFLRSRSFGVSSQSSLTEQASEWIAYMTTYSNQEEWFNETNRLPSLSAIYENPITDSFDIPFRLDVLHELNSEENHSKQLTNNELKELAIHVNQLLTGVIKVSQFKEAMLGKETKVIK</sequence>
<gene>
    <name evidence="6" type="ORF">SAMN05421578_10714</name>
</gene>
<evidence type="ECO:0000256" key="1">
    <source>
        <dbReference type="ARBA" id="ARBA00008520"/>
    </source>
</evidence>
<dbReference type="RefSeq" id="WP_068587588.1">
    <property type="nucleotide sequence ID" value="NZ_FTNK01000007.1"/>
</dbReference>
<evidence type="ECO:0000313" key="7">
    <source>
        <dbReference type="Proteomes" id="UP000186666"/>
    </source>
</evidence>
<reference evidence="6 7" key="1">
    <citation type="submission" date="2017-01" db="EMBL/GenBank/DDBJ databases">
        <authorList>
            <person name="Varghese N."/>
            <person name="Submissions S."/>
        </authorList>
    </citation>
    <scope>NUCLEOTIDE SEQUENCE [LARGE SCALE GENOMIC DNA]</scope>
    <source>
        <strain evidence="6 7">ATCC 23464</strain>
    </source>
</reference>
<dbReference type="SUPFAM" id="SSF53850">
    <property type="entry name" value="Periplasmic binding protein-like II"/>
    <property type="match status" value="1"/>
</dbReference>
<evidence type="ECO:0000313" key="6">
    <source>
        <dbReference type="EMBL" id="SIR10138.1"/>
    </source>
</evidence>
<name>A0ABY1K0Z4_9BACL</name>
<feature type="signal peptide" evidence="5">
    <location>
        <begin position="1"/>
        <end position="21"/>
    </location>
</feature>
<dbReference type="Pfam" id="PF13416">
    <property type="entry name" value="SBP_bac_8"/>
    <property type="match status" value="1"/>
</dbReference>
<dbReference type="PANTHER" id="PTHR30061:SF50">
    <property type="entry name" value="MALTOSE_MALTODEXTRIN-BINDING PERIPLASMIC PROTEIN"/>
    <property type="match status" value="1"/>
</dbReference>